<evidence type="ECO:0000313" key="1">
    <source>
        <dbReference type="EMBL" id="SHI18790.1"/>
    </source>
</evidence>
<name>A0A1M5Z3I4_9FIRM</name>
<accession>A0A1M5Z3I4</accession>
<dbReference type="AlphaFoldDB" id="A0A1M5Z3I4"/>
<keyword evidence="2" id="KW-1185">Reference proteome</keyword>
<proteinExistence type="predicted"/>
<gene>
    <name evidence="1" type="ORF">SAMN02745823_03166</name>
</gene>
<evidence type="ECO:0000313" key="2">
    <source>
        <dbReference type="Proteomes" id="UP000183995"/>
    </source>
</evidence>
<dbReference type="OrthoDB" id="1863241at2"/>
<protein>
    <submittedName>
        <fullName evidence="1">Uncharacterized protein</fullName>
    </submittedName>
</protein>
<dbReference type="EMBL" id="FQXV01000013">
    <property type="protein sequence ID" value="SHI18790.1"/>
    <property type="molecule type" value="Genomic_DNA"/>
</dbReference>
<dbReference type="Proteomes" id="UP000183995">
    <property type="component" value="Unassembled WGS sequence"/>
</dbReference>
<organism evidence="1 2">
    <name type="scientific">Sporobacter termitidis DSM 10068</name>
    <dbReference type="NCBI Taxonomy" id="1123282"/>
    <lineage>
        <taxon>Bacteria</taxon>
        <taxon>Bacillati</taxon>
        <taxon>Bacillota</taxon>
        <taxon>Clostridia</taxon>
        <taxon>Eubacteriales</taxon>
        <taxon>Oscillospiraceae</taxon>
        <taxon>Sporobacter</taxon>
    </lineage>
</organism>
<sequence>MNFPEKDLHGKSFGEMICDLEMDGKLGHFKNCGLFQAKDSDGNMFFGTRDFWIEAGVNQLPVFIQYLGNEEQKIENIPDAISFVKAVLDSLADELITQIKATNTDLMLRKLFVLYEDTYAFYCKDHKTRTELADINSDFSEPTLENNRNITLTLLDGLSIMIENCAVFQDGNGGHCEGVDMKSADELFDSDLLIKTYLYGLMSQYHTLLNLSKNSKKNYTYCSGITVNSNNKVPVEGIVYHPLIYTSIMLAGNQNALTPKDEKAYYAKLNATPIGQGFQSMYGIGFLEVIAAFNVLEQGCQGGKATIVPVDDLKKHITRCTRGINPDRLIEHFSITKAKLLQYISEKEPYIFRVGCNQYRLDIRPIVLLDNGMAYISMAALSKAKNMWASYAVKRG</sequence>
<dbReference type="STRING" id="1123282.SAMN02745823_03166"/>
<reference evidence="1 2" key="1">
    <citation type="submission" date="2016-11" db="EMBL/GenBank/DDBJ databases">
        <authorList>
            <person name="Jaros S."/>
            <person name="Januszkiewicz K."/>
            <person name="Wedrychowicz H."/>
        </authorList>
    </citation>
    <scope>NUCLEOTIDE SEQUENCE [LARGE SCALE GENOMIC DNA]</scope>
    <source>
        <strain evidence="1 2">DSM 10068</strain>
    </source>
</reference>
<dbReference type="RefSeq" id="WP_073081013.1">
    <property type="nucleotide sequence ID" value="NZ_FQXV01000013.1"/>
</dbReference>